<dbReference type="Pfam" id="PF00684">
    <property type="entry name" value="DnaJ_CXXCXGXG"/>
    <property type="match status" value="1"/>
</dbReference>
<evidence type="ECO:0008006" key="12">
    <source>
        <dbReference type="Google" id="ProtNLM"/>
    </source>
</evidence>
<dbReference type="FunFam" id="2.10.230.10:FF:000001">
    <property type="entry name" value="DnaJ subfamily A member 2"/>
    <property type="match status" value="1"/>
</dbReference>
<dbReference type="InterPro" id="IPR001202">
    <property type="entry name" value="WW_dom"/>
</dbReference>
<feature type="domain" description="CR-type" evidence="9">
    <location>
        <begin position="594"/>
        <end position="677"/>
    </location>
</feature>
<reference evidence="10" key="1">
    <citation type="submission" date="2022-10" db="EMBL/GenBank/DDBJ databases">
        <title>Culturing micro-colonial fungi from biological soil crusts in the Mojave desert and describing Neophaeococcomyces mojavensis, and introducing the new genera and species Taxawa tesnikishii.</title>
        <authorList>
            <person name="Kurbessoian T."/>
            <person name="Stajich J.E."/>
        </authorList>
    </citation>
    <scope>NUCLEOTIDE SEQUENCE</scope>
    <source>
        <strain evidence="10">TK_41</strain>
    </source>
</reference>
<feature type="compositionally biased region" description="Basic residues" evidence="7">
    <location>
        <begin position="670"/>
        <end position="680"/>
    </location>
</feature>
<dbReference type="GO" id="GO:0051082">
    <property type="term" value="F:unfolded protein binding"/>
    <property type="evidence" value="ECO:0007669"/>
    <property type="project" value="InterPro"/>
</dbReference>
<dbReference type="PROSITE" id="PS51188">
    <property type="entry name" value="ZF_CR"/>
    <property type="match status" value="1"/>
</dbReference>
<evidence type="ECO:0000313" key="11">
    <source>
        <dbReference type="Proteomes" id="UP001172673"/>
    </source>
</evidence>
<feature type="region of interest" description="Disordered" evidence="7">
    <location>
        <begin position="455"/>
        <end position="511"/>
    </location>
</feature>
<evidence type="ECO:0000256" key="7">
    <source>
        <dbReference type="SAM" id="MobiDB-lite"/>
    </source>
</evidence>
<comment type="caution">
    <text evidence="10">The sequence shown here is derived from an EMBL/GenBank/DDBJ whole genome shotgun (WGS) entry which is preliminary data.</text>
</comment>
<evidence type="ECO:0000256" key="1">
    <source>
        <dbReference type="ARBA" id="ARBA00022723"/>
    </source>
</evidence>
<dbReference type="PROSITE" id="PS50020">
    <property type="entry name" value="WW_DOMAIN_2"/>
    <property type="match status" value="1"/>
</dbReference>
<dbReference type="Gene3D" id="2.20.70.10">
    <property type="match status" value="1"/>
</dbReference>
<dbReference type="Gene3D" id="2.60.260.20">
    <property type="entry name" value="Urease metallochaperone UreE, N-terminal domain"/>
    <property type="match status" value="1"/>
</dbReference>
<evidence type="ECO:0000256" key="2">
    <source>
        <dbReference type="ARBA" id="ARBA00022737"/>
    </source>
</evidence>
<organism evidence="10 11">
    <name type="scientific">Cladophialophora chaetospira</name>
    <dbReference type="NCBI Taxonomy" id="386627"/>
    <lineage>
        <taxon>Eukaryota</taxon>
        <taxon>Fungi</taxon>
        <taxon>Dikarya</taxon>
        <taxon>Ascomycota</taxon>
        <taxon>Pezizomycotina</taxon>
        <taxon>Eurotiomycetes</taxon>
        <taxon>Chaetothyriomycetidae</taxon>
        <taxon>Chaetothyriales</taxon>
        <taxon>Herpotrichiellaceae</taxon>
        <taxon>Cladophialophora</taxon>
    </lineage>
</organism>
<evidence type="ECO:0000256" key="3">
    <source>
        <dbReference type="ARBA" id="ARBA00022771"/>
    </source>
</evidence>
<keyword evidence="2" id="KW-0677">Repeat</keyword>
<keyword evidence="5" id="KW-0143">Chaperone</keyword>
<feature type="compositionally biased region" description="Basic and acidic residues" evidence="7">
    <location>
        <begin position="193"/>
        <end position="206"/>
    </location>
</feature>
<evidence type="ECO:0000259" key="8">
    <source>
        <dbReference type="PROSITE" id="PS50020"/>
    </source>
</evidence>
<feature type="region of interest" description="Disordered" evidence="7">
    <location>
        <begin position="271"/>
        <end position="375"/>
    </location>
</feature>
<dbReference type="Pfam" id="PF00397">
    <property type="entry name" value="WW"/>
    <property type="match status" value="1"/>
</dbReference>
<evidence type="ECO:0000256" key="4">
    <source>
        <dbReference type="ARBA" id="ARBA00022833"/>
    </source>
</evidence>
<feature type="domain" description="WW" evidence="8">
    <location>
        <begin position="425"/>
        <end position="459"/>
    </location>
</feature>
<dbReference type="Proteomes" id="UP001172673">
    <property type="component" value="Unassembled WGS sequence"/>
</dbReference>
<dbReference type="GO" id="GO:0008270">
    <property type="term" value="F:zinc ion binding"/>
    <property type="evidence" value="ECO:0007669"/>
    <property type="project" value="UniProtKB-KW"/>
</dbReference>
<proteinExistence type="predicted"/>
<feature type="compositionally biased region" description="Polar residues" evidence="7">
    <location>
        <begin position="207"/>
        <end position="217"/>
    </location>
</feature>
<dbReference type="PROSITE" id="PS01159">
    <property type="entry name" value="WW_DOMAIN_1"/>
    <property type="match status" value="1"/>
</dbReference>
<feature type="zinc finger region" description="CR-type" evidence="6">
    <location>
        <begin position="594"/>
        <end position="677"/>
    </location>
</feature>
<name>A0AA38WZN9_9EURO</name>
<dbReference type="SMART" id="SM00456">
    <property type="entry name" value="WW"/>
    <property type="match status" value="1"/>
</dbReference>
<dbReference type="InterPro" id="IPR036410">
    <property type="entry name" value="HSP_DnaJ_Cys-rich_dom_sf"/>
</dbReference>
<evidence type="ECO:0000313" key="10">
    <source>
        <dbReference type="EMBL" id="KAJ9604052.1"/>
    </source>
</evidence>
<dbReference type="SUPFAM" id="SSF57938">
    <property type="entry name" value="DnaJ/Hsp40 cysteine-rich domain"/>
    <property type="match status" value="1"/>
</dbReference>
<evidence type="ECO:0000256" key="6">
    <source>
        <dbReference type="PROSITE-ProRule" id="PRU00546"/>
    </source>
</evidence>
<keyword evidence="3 6" id="KW-0863">Zinc-finger</keyword>
<evidence type="ECO:0000259" key="9">
    <source>
        <dbReference type="PROSITE" id="PS51188"/>
    </source>
</evidence>
<feature type="compositionally biased region" description="Basic and acidic residues" evidence="7">
    <location>
        <begin position="700"/>
        <end position="716"/>
    </location>
</feature>
<dbReference type="InterPro" id="IPR036020">
    <property type="entry name" value="WW_dom_sf"/>
</dbReference>
<dbReference type="EMBL" id="JAPDRK010000020">
    <property type="protein sequence ID" value="KAJ9604052.1"/>
    <property type="molecule type" value="Genomic_DNA"/>
</dbReference>
<keyword evidence="4 6" id="KW-0862">Zinc</keyword>
<dbReference type="CDD" id="cd00201">
    <property type="entry name" value="WW"/>
    <property type="match status" value="1"/>
</dbReference>
<feature type="compositionally biased region" description="Polar residues" evidence="7">
    <location>
        <begin position="320"/>
        <end position="335"/>
    </location>
</feature>
<dbReference type="SUPFAM" id="SSF51045">
    <property type="entry name" value="WW domain"/>
    <property type="match status" value="1"/>
</dbReference>
<accession>A0AA38WZN9</accession>
<feature type="region of interest" description="Disordered" evidence="7">
    <location>
        <begin position="387"/>
        <end position="431"/>
    </location>
</feature>
<evidence type="ECO:0000256" key="5">
    <source>
        <dbReference type="ARBA" id="ARBA00023186"/>
    </source>
</evidence>
<gene>
    <name evidence="10" type="ORF">H2200_011575</name>
</gene>
<feature type="compositionally biased region" description="Polar residues" evidence="7">
    <location>
        <begin position="290"/>
        <end position="302"/>
    </location>
</feature>
<keyword evidence="11" id="KW-1185">Reference proteome</keyword>
<dbReference type="InterPro" id="IPR001305">
    <property type="entry name" value="HSP_DnaJ_Cys-rich_dom"/>
</dbReference>
<dbReference type="GO" id="GO:0031072">
    <property type="term" value="F:heat shock protein binding"/>
    <property type="evidence" value="ECO:0007669"/>
    <property type="project" value="InterPro"/>
</dbReference>
<dbReference type="CDD" id="cd10719">
    <property type="entry name" value="DnaJ_zf"/>
    <property type="match status" value="1"/>
</dbReference>
<dbReference type="AlphaFoldDB" id="A0AA38WZN9"/>
<dbReference type="Gene3D" id="2.10.230.10">
    <property type="entry name" value="Heat shock protein DnaJ, cysteine-rich domain"/>
    <property type="match status" value="1"/>
</dbReference>
<feature type="region of interest" description="Disordered" evidence="7">
    <location>
        <begin position="193"/>
        <end position="217"/>
    </location>
</feature>
<sequence>MAEAAAIASIVGIASFGIQLTQTLYNFGSNVSTAREDANYIARHVDLYANVLDILTERIDDEDPILSDAAFDLVDELKYQSIELFNKIEQSLPSPKEGRNDISFLQRMKWNFTKSRVALLVGELDYLRSTVHLLVTIIFTGRKIQSCNKRKVKSGKGKPSDLDGDLRKQGAKAQNALLAHYEALDALSELEKVAERQENTSSHDQRQTSTQQPNIRTDVICTNTTALAELQQSLAVYEDPTERQRLVLQRSVNILQQLLHQWTNVGISDFEGASSEQPAQPDDQVREGDATSSDLHSPNSSIPIDPGDKSIPGSFRPNATFWSLPTDTEPDPTSISDDHWSLPPRSTRKKKPRKVHSNAPPPSVSANPRRESLPMETRSITISSLSADDWSEHVAPSSRKEKSENIHNNAPSSLLPERTKPPPFRPLPPGWLASVDPASGRSYYIEHDTSKTQWDFPSATIANDEPAKPISRPYASKSGERADVGGTKQSNESQSKIKKQGEISTGGPSDLRFAGKKLEDITLQDHLDATLAMARKDPLFRKKQGEIGTGGPSDLRLAGKKLEDITLQDHMNTALSMARKDPLFRTFENIEKIQKIFRSKPKASDPCQHCNGRGSKTGHLQTCRDCDGSGTVTFVQKNPGSRARTSTSTCLGCDGKGSIRKTYRCRVCHGTKKQPPRKTKHGDDDGSSGYYDYSESSDDEPPRKSEYRSFQDHWAV</sequence>
<feature type="compositionally biased region" description="Basic residues" evidence="7">
    <location>
        <begin position="346"/>
        <end position="356"/>
    </location>
</feature>
<keyword evidence="1 6" id="KW-0479">Metal-binding</keyword>
<feature type="region of interest" description="Disordered" evidence="7">
    <location>
        <begin position="670"/>
        <end position="716"/>
    </location>
</feature>
<protein>
    <recommendedName>
        <fullName evidence="12">WW domain-containing protein</fullName>
    </recommendedName>
</protein>